<dbReference type="GO" id="GO:0016787">
    <property type="term" value="F:hydrolase activity"/>
    <property type="evidence" value="ECO:0007669"/>
    <property type="project" value="UniProtKB-KW"/>
</dbReference>
<keyword evidence="10" id="KW-0234">DNA repair</keyword>
<keyword evidence="19" id="KW-1185">Reference proteome</keyword>
<comment type="caution">
    <text evidence="18">The sequence shown here is derived from an EMBL/GenBank/DDBJ whole genome shotgun (WGS) entry which is preliminary data.</text>
</comment>
<keyword evidence="7 18" id="KW-0347">Helicase</keyword>
<evidence type="ECO:0000256" key="14">
    <source>
        <dbReference type="ARBA" id="ARBA00047995"/>
    </source>
</evidence>
<comment type="similarity">
    <text evidence="2 15">Belongs to the MCM family.</text>
</comment>
<protein>
    <recommendedName>
        <fullName evidence="12">DNA helicase MCM9</fullName>
        <ecNumber evidence="3">3.6.4.12</ecNumber>
    </recommendedName>
    <alternativeName>
        <fullName evidence="13">Minichromosome maintenance 9</fullName>
    </alternativeName>
</protein>
<dbReference type="AlphaFoldDB" id="A0A7K6ZU29"/>
<dbReference type="GO" id="GO:0003697">
    <property type="term" value="F:single-stranded DNA binding"/>
    <property type="evidence" value="ECO:0007669"/>
    <property type="project" value="TreeGrafter"/>
</dbReference>
<dbReference type="InterPro" id="IPR001208">
    <property type="entry name" value="MCM_dom"/>
</dbReference>
<dbReference type="GO" id="GO:0097362">
    <property type="term" value="C:MCM8-MCM9 complex"/>
    <property type="evidence" value="ECO:0007669"/>
    <property type="project" value="UniProtKB-ARBA"/>
</dbReference>
<evidence type="ECO:0000256" key="2">
    <source>
        <dbReference type="ARBA" id="ARBA00008010"/>
    </source>
</evidence>
<keyword evidence="6" id="KW-0378">Hydrolase</keyword>
<dbReference type="Gene3D" id="3.40.50.300">
    <property type="entry name" value="P-loop containing nucleotide triphosphate hydrolases"/>
    <property type="match status" value="1"/>
</dbReference>
<feature type="region of interest" description="Disordered" evidence="16">
    <location>
        <begin position="652"/>
        <end position="752"/>
    </location>
</feature>
<feature type="compositionally biased region" description="Low complexity" evidence="16">
    <location>
        <begin position="732"/>
        <end position="746"/>
    </location>
</feature>
<dbReference type="Pfam" id="PF17855">
    <property type="entry name" value="MCM_lid"/>
    <property type="match status" value="1"/>
</dbReference>
<dbReference type="InterPro" id="IPR031327">
    <property type="entry name" value="MCM"/>
</dbReference>
<dbReference type="Proteomes" id="UP000538817">
    <property type="component" value="Unassembled WGS sequence"/>
</dbReference>
<evidence type="ECO:0000256" key="8">
    <source>
        <dbReference type="ARBA" id="ARBA00022840"/>
    </source>
</evidence>
<comment type="subcellular location">
    <subcellularLocation>
        <location evidence="1">Nucleus</location>
    </subcellularLocation>
</comment>
<evidence type="ECO:0000256" key="5">
    <source>
        <dbReference type="ARBA" id="ARBA00022763"/>
    </source>
</evidence>
<dbReference type="Pfam" id="PF00493">
    <property type="entry name" value="MCM"/>
    <property type="match status" value="1"/>
</dbReference>
<dbReference type="PANTHER" id="PTHR11630">
    <property type="entry name" value="DNA REPLICATION LICENSING FACTOR MCM FAMILY MEMBER"/>
    <property type="match status" value="1"/>
</dbReference>
<dbReference type="FunFam" id="2.40.50.140:FF:000120">
    <property type="entry name" value="Probable DNA helicase MCM9"/>
    <property type="match status" value="1"/>
</dbReference>
<dbReference type="PANTHER" id="PTHR11630:SF48">
    <property type="entry name" value="DNA HELICASE MCM9"/>
    <property type="match status" value="1"/>
</dbReference>
<evidence type="ECO:0000256" key="16">
    <source>
        <dbReference type="SAM" id="MobiDB-lite"/>
    </source>
</evidence>
<gene>
    <name evidence="18" type="primary">Mcm9</name>
    <name evidence="18" type="ORF">NOTPEN_R13698</name>
</gene>
<dbReference type="Gene3D" id="2.40.50.140">
    <property type="entry name" value="Nucleic acid-binding proteins"/>
    <property type="match status" value="1"/>
</dbReference>
<dbReference type="GO" id="GO:0005634">
    <property type="term" value="C:nucleus"/>
    <property type="evidence" value="ECO:0007669"/>
    <property type="project" value="UniProtKB-SubCell"/>
</dbReference>
<dbReference type="PRINTS" id="PR01657">
    <property type="entry name" value="MCMFAMILY"/>
</dbReference>
<evidence type="ECO:0000313" key="19">
    <source>
        <dbReference type="Proteomes" id="UP000538817"/>
    </source>
</evidence>
<comment type="catalytic activity">
    <reaction evidence="14">
        <text>ATP + H2O = ADP + phosphate + H(+)</text>
        <dbReference type="Rhea" id="RHEA:13065"/>
        <dbReference type="ChEBI" id="CHEBI:15377"/>
        <dbReference type="ChEBI" id="CHEBI:15378"/>
        <dbReference type="ChEBI" id="CHEBI:30616"/>
        <dbReference type="ChEBI" id="CHEBI:43474"/>
        <dbReference type="ChEBI" id="CHEBI:456216"/>
        <dbReference type="EC" id="3.6.4.12"/>
    </reaction>
</comment>
<evidence type="ECO:0000256" key="7">
    <source>
        <dbReference type="ARBA" id="ARBA00022806"/>
    </source>
</evidence>
<dbReference type="FunFam" id="3.40.50.300:FF:000671">
    <property type="entry name" value="DNA helicase MCM9 isoform X1"/>
    <property type="match status" value="1"/>
</dbReference>
<organism evidence="18 19">
    <name type="scientific">Nothoprocta pentlandii</name>
    <dbReference type="NCBI Taxonomy" id="2585814"/>
    <lineage>
        <taxon>Eukaryota</taxon>
        <taxon>Metazoa</taxon>
        <taxon>Chordata</taxon>
        <taxon>Craniata</taxon>
        <taxon>Vertebrata</taxon>
        <taxon>Euteleostomi</taxon>
        <taxon>Archelosauria</taxon>
        <taxon>Archosauria</taxon>
        <taxon>Dinosauria</taxon>
        <taxon>Saurischia</taxon>
        <taxon>Theropoda</taxon>
        <taxon>Coelurosauria</taxon>
        <taxon>Aves</taxon>
        <taxon>Palaeognathae</taxon>
        <taxon>Tinamiformes</taxon>
        <taxon>Tinamidae</taxon>
        <taxon>Nothoprocta</taxon>
    </lineage>
</organism>
<dbReference type="SMART" id="SM00350">
    <property type="entry name" value="MCM"/>
    <property type="match status" value="1"/>
</dbReference>
<evidence type="ECO:0000256" key="13">
    <source>
        <dbReference type="ARBA" id="ARBA00042301"/>
    </source>
</evidence>
<evidence type="ECO:0000256" key="6">
    <source>
        <dbReference type="ARBA" id="ARBA00022801"/>
    </source>
</evidence>
<feature type="non-terminal residue" evidence="18">
    <location>
        <position position="1060"/>
    </location>
</feature>
<evidence type="ECO:0000256" key="15">
    <source>
        <dbReference type="RuleBase" id="RU004070"/>
    </source>
</evidence>
<feature type="region of interest" description="Disordered" evidence="16">
    <location>
        <begin position="556"/>
        <end position="609"/>
    </location>
</feature>
<evidence type="ECO:0000256" key="9">
    <source>
        <dbReference type="ARBA" id="ARBA00023125"/>
    </source>
</evidence>
<dbReference type="InterPro" id="IPR012340">
    <property type="entry name" value="NA-bd_OB-fold"/>
</dbReference>
<feature type="compositionally biased region" description="Basic and acidic residues" evidence="16">
    <location>
        <begin position="556"/>
        <end position="566"/>
    </location>
</feature>
<dbReference type="GO" id="GO:0000724">
    <property type="term" value="P:double-strand break repair via homologous recombination"/>
    <property type="evidence" value="ECO:0007669"/>
    <property type="project" value="UniProtKB-ARBA"/>
</dbReference>
<evidence type="ECO:0000259" key="17">
    <source>
        <dbReference type="PROSITE" id="PS50051"/>
    </source>
</evidence>
<evidence type="ECO:0000313" key="18">
    <source>
        <dbReference type="EMBL" id="NWX87281.1"/>
    </source>
</evidence>
<dbReference type="InterPro" id="IPR027417">
    <property type="entry name" value="P-loop_NTPase"/>
</dbReference>
<reference evidence="18 19" key="1">
    <citation type="submission" date="2019-09" db="EMBL/GenBank/DDBJ databases">
        <title>Bird 10,000 Genomes (B10K) Project - Family phase.</title>
        <authorList>
            <person name="Zhang G."/>
        </authorList>
    </citation>
    <scope>NUCLEOTIDE SEQUENCE [LARGE SCALE GENOMIC DNA]</scope>
    <source>
        <strain evidence="18">B10K-MSB-04</strain>
    </source>
</reference>
<feature type="region of interest" description="Disordered" evidence="16">
    <location>
        <begin position="880"/>
        <end position="1035"/>
    </location>
</feature>
<keyword evidence="11" id="KW-0539">Nucleus</keyword>
<dbReference type="GO" id="GO:0017116">
    <property type="term" value="F:single-stranded DNA helicase activity"/>
    <property type="evidence" value="ECO:0007669"/>
    <property type="project" value="TreeGrafter"/>
</dbReference>
<dbReference type="SUPFAM" id="SSF52540">
    <property type="entry name" value="P-loop containing nucleoside triphosphate hydrolases"/>
    <property type="match status" value="1"/>
</dbReference>
<keyword evidence="9 15" id="KW-0238">DNA-binding</keyword>
<keyword evidence="5" id="KW-0227">DNA damage</keyword>
<evidence type="ECO:0000256" key="12">
    <source>
        <dbReference type="ARBA" id="ARBA00041085"/>
    </source>
</evidence>
<evidence type="ECO:0000256" key="11">
    <source>
        <dbReference type="ARBA" id="ARBA00023242"/>
    </source>
</evidence>
<dbReference type="InterPro" id="IPR003593">
    <property type="entry name" value="AAA+_ATPase"/>
</dbReference>
<keyword evidence="4 15" id="KW-0547">Nucleotide-binding</keyword>
<feature type="non-terminal residue" evidence="18">
    <location>
        <position position="1"/>
    </location>
</feature>
<dbReference type="Pfam" id="PF17207">
    <property type="entry name" value="MCM_OB"/>
    <property type="match status" value="1"/>
</dbReference>
<evidence type="ECO:0000256" key="10">
    <source>
        <dbReference type="ARBA" id="ARBA00023204"/>
    </source>
</evidence>
<feature type="compositionally biased region" description="Low complexity" evidence="16">
    <location>
        <begin position="997"/>
        <end position="1013"/>
    </location>
</feature>
<dbReference type="SMART" id="SM00382">
    <property type="entry name" value="AAA"/>
    <property type="match status" value="1"/>
</dbReference>
<evidence type="ECO:0000256" key="4">
    <source>
        <dbReference type="ARBA" id="ARBA00022741"/>
    </source>
</evidence>
<keyword evidence="8 15" id="KW-0067">ATP-binding</keyword>
<dbReference type="CDD" id="cd17760">
    <property type="entry name" value="MCM9"/>
    <property type="match status" value="1"/>
</dbReference>
<feature type="compositionally biased region" description="Basic and acidic residues" evidence="16">
    <location>
        <begin position="713"/>
        <end position="731"/>
    </location>
</feature>
<dbReference type="GO" id="GO:0005524">
    <property type="term" value="F:ATP binding"/>
    <property type="evidence" value="ECO:0007669"/>
    <property type="project" value="UniProtKB-KW"/>
</dbReference>
<dbReference type="SUPFAM" id="SSF50249">
    <property type="entry name" value="Nucleic acid-binding proteins"/>
    <property type="match status" value="1"/>
</dbReference>
<evidence type="ECO:0000256" key="3">
    <source>
        <dbReference type="ARBA" id="ARBA00012551"/>
    </source>
</evidence>
<name>A0A7K6ZU29_9AVES</name>
<sequence>TGLPVCPELTREHIPRTRDVGHFLSVTGTVVRTSAAHVLEFERTYMCNKCKQVFTVGADPEQRHGACRPARCPGAPGCTSSAFTCLTGTAAAPARCRDYQEIKIQEQVQRLSVGSIPRCMVVILEDDLVDSCKSGDDVTVYGVVLQRWRPFQQDARCDLELVLKANYVQVNNEQLARGPMDDDVRKEFQDFWEKHRDDPLAGRNEILGSLCPQVFGLYLVKLAVALVLAGGVPRVDAAGTRVRGESHLLLVGDPGTGKSQFLKYAVKITPRSVLTAGIGSTSAGLTVTAVKDMGEWNLEAGALVLADGGLCCIDEFNSIKEHDRTSIHEAMEQQTISVAKAGLVCKLNTRTTILAATNPKGHYDPNESVSVNIALGSPLLSRFDLVLVLLDTKNEEWDRIISSFILENKGFPSKSEKLWSMEKMKTYFCLIKSLQPKLCEESHAVLVRYYQRQRQSGGRSAARTTVRLLESLVRLAEAHARLMFRDTVTLEDAVTVVSVMESSMQGGALLGGINALHTSFPENPTAQYRVQCQLILEQLELPDLLHKELQRLDRLQKEDSCQRQPEETSFCRTPRSLSKDALGEPEQGCQAEPSDQQEKPQSSLAKGNCGGATHAEPLCNLASGSDRNTELLGQSQKGGDGSLAWFDSLEENSSDAERTFQEESPVLQTAPSDLASKPLREKSCSGERNASIPSNGGGTRGPLATVHLPAPLEQDKVPKISRKRTEEHEYFSPEASSEAPASPRASVQDSVITQHVSKRWQRLHTERSRGFFTSTQDPEATELPSLLSASGLLDLSGDVDPVLEENKNSKSVTAKKAVISLRKRNKDQAVKEAKVVGSCEPAIMDSEGPPAAKLAKFSFRPRTKLGHSSEKEFRLLQNEAIKPGEQLQGEHLVEEHGSSEKCKTKSTCLGENNLEKGPPDNAGKGEQQSEALAKEMGGRAVTHSDVSVDAASPPPTAKKREGAEQVGGSSTGKVGPSTWAKLCRFSLASRPEPKPESAPAAASGSDSKGSHSPLLKVHVSNPGKRKSFALGNASDASVVTRKSLFSIAELDDAALDFDWD</sequence>
<dbReference type="PROSITE" id="PS50051">
    <property type="entry name" value="MCM_2"/>
    <property type="match status" value="1"/>
</dbReference>
<dbReference type="EC" id="3.6.4.12" evidence="3"/>
<proteinExistence type="inferred from homology"/>
<dbReference type="InterPro" id="IPR041562">
    <property type="entry name" value="MCM_lid"/>
</dbReference>
<evidence type="ECO:0000256" key="1">
    <source>
        <dbReference type="ARBA" id="ARBA00004123"/>
    </source>
</evidence>
<dbReference type="EMBL" id="VZSG01000281">
    <property type="protein sequence ID" value="NWX87281.1"/>
    <property type="molecule type" value="Genomic_DNA"/>
</dbReference>
<accession>A0A7K6ZU29</accession>
<feature type="compositionally biased region" description="Basic and acidic residues" evidence="16">
    <location>
        <begin position="891"/>
        <end position="903"/>
    </location>
</feature>
<feature type="domain" description="MCM C-terminal AAA(+) ATPase" evidence="17">
    <location>
        <begin position="202"/>
        <end position="405"/>
    </location>
</feature>
<dbReference type="InterPro" id="IPR033762">
    <property type="entry name" value="MCM_OB"/>
</dbReference>